<evidence type="ECO:0000313" key="1">
    <source>
        <dbReference type="EMBL" id="MBZ7987573.1"/>
    </source>
</evidence>
<dbReference type="EMBL" id="JACGBB010000010">
    <property type="protein sequence ID" value="MBZ7987573.1"/>
    <property type="molecule type" value="Genomic_DNA"/>
</dbReference>
<proteinExistence type="predicted"/>
<accession>A0ABS7WS37</accession>
<dbReference type="RefSeq" id="WP_172231163.1">
    <property type="nucleotide sequence ID" value="NZ_CP035946.1"/>
</dbReference>
<dbReference type="Proteomes" id="UP000786183">
    <property type="component" value="Unassembled WGS sequence"/>
</dbReference>
<protein>
    <submittedName>
        <fullName evidence="1">Uncharacterized protein</fullName>
    </submittedName>
</protein>
<evidence type="ECO:0000313" key="2">
    <source>
        <dbReference type="Proteomes" id="UP000786183"/>
    </source>
</evidence>
<sequence length="125" mass="14917">MKAFNKEHFQVAMNFFIANIKRHLQNDNFEFCLAYVNTHNIEHQKTIGEMLRNTDCYFTFERGVILLLSGTDSSNTETLLNEINDFLNEKKTQIIAYYPYDGRSYEELRDRLNELTLKNYNFKIL</sequence>
<keyword evidence="2" id="KW-1185">Reference proteome</keyword>
<reference evidence="1 2" key="1">
    <citation type="submission" date="2020-07" db="EMBL/GenBank/DDBJ databases">
        <title>Transfer of Campylobacter canadensis to the novel genus Avispirillum gen. nov., that also includes two novel species recovered from migratory waterfowl: Avispirillum anseris sp. nov. and Avispirillum brantae sp. nov.</title>
        <authorList>
            <person name="Miller W.G."/>
            <person name="Chapman M.H."/>
            <person name="Yee E."/>
            <person name="Inglis G.D."/>
        </authorList>
    </citation>
    <scope>NUCLEOTIDE SEQUENCE [LARGE SCALE GENOMIC DNA]</scope>
    <source>
        <strain evidence="1 2">L283</strain>
    </source>
</reference>
<name>A0ABS7WS37_9BACT</name>
<comment type="caution">
    <text evidence="1">The sequence shown here is derived from an EMBL/GenBank/DDBJ whole genome shotgun (WGS) entry which is preliminary data.</text>
</comment>
<gene>
    <name evidence="1" type="ORF">AVCANL283_05605</name>
</gene>
<organism evidence="1 2">
    <name type="scientific">Campylobacter canadensis</name>
    <dbReference type="NCBI Taxonomy" id="449520"/>
    <lineage>
        <taxon>Bacteria</taxon>
        <taxon>Pseudomonadati</taxon>
        <taxon>Campylobacterota</taxon>
        <taxon>Epsilonproteobacteria</taxon>
        <taxon>Campylobacterales</taxon>
        <taxon>Campylobacteraceae</taxon>
        <taxon>Campylobacter</taxon>
    </lineage>
</organism>